<keyword evidence="2" id="KW-0472">Membrane</keyword>
<keyword evidence="1" id="KW-0175">Coiled coil</keyword>
<organism evidence="3 4">
    <name type="scientific">Candidatus Iainarchaeum sp</name>
    <dbReference type="NCBI Taxonomy" id="3101447"/>
    <lineage>
        <taxon>Archaea</taxon>
        <taxon>Candidatus Iainarchaeota</taxon>
        <taxon>Candidatus Iainarchaeia</taxon>
        <taxon>Candidatus Iainarchaeales</taxon>
        <taxon>Candidatus Iainarchaeaceae</taxon>
        <taxon>Candidatus Iainarchaeum</taxon>
    </lineage>
</organism>
<keyword evidence="2" id="KW-0812">Transmembrane</keyword>
<protein>
    <submittedName>
        <fullName evidence="3">Uncharacterized protein</fullName>
    </submittedName>
</protein>
<evidence type="ECO:0000256" key="1">
    <source>
        <dbReference type="SAM" id="Coils"/>
    </source>
</evidence>
<reference evidence="4" key="1">
    <citation type="journal article" date="2020" name="bioRxiv">
        <title>A rank-normalized archaeal taxonomy based on genome phylogeny resolves widespread incomplete and uneven classifications.</title>
        <authorList>
            <person name="Rinke C."/>
            <person name="Chuvochina M."/>
            <person name="Mussig A.J."/>
            <person name="Chaumeil P.-A."/>
            <person name="Waite D.W."/>
            <person name="Whitman W.B."/>
            <person name="Parks D.H."/>
            <person name="Hugenholtz P."/>
        </authorList>
    </citation>
    <scope>NUCLEOTIDE SEQUENCE [LARGE SCALE GENOMIC DNA]</scope>
</reference>
<gene>
    <name evidence="3" type="ORF">HA237_04985</name>
</gene>
<accession>A0A7J4IY22</accession>
<feature type="transmembrane region" description="Helical" evidence="2">
    <location>
        <begin position="231"/>
        <end position="258"/>
    </location>
</feature>
<dbReference type="AlphaFoldDB" id="A0A7J4IY22"/>
<comment type="caution">
    <text evidence="3">The sequence shown here is derived from an EMBL/GenBank/DDBJ whole genome shotgun (WGS) entry which is preliminary data.</text>
</comment>
<proteinExistence type="predicted"/>
<evidence type="ECO:0000313" key="4">
    <source>
        <dbReference type="Proteomes" id="UP000577419"/>
    </source>
</evidence>
<dbReference type="Proteomes" id="UP000577419">
    <property type="component" value="Unassembled WGS sequence"/>
</dbReference>
<evidence type="ECO:0000256" key="2">
    <source>
        <dbReference type="SAM" id="Phobius"/>
    </source>
</evidence>
<evidence type="ECO:0000313" key="3">
    <source>
        <dbReference type="EMBL" id="HIH08697.1"/>
    </source>
</evidence>
<dbReference type="Gene3D" id="1.20.5.340">
    <property type="match status" value="1"/>
</dbReference>
<dbReference type="EMBL" id="DUFG01000024">
    <property type="protein sequence ID" value="HIH08697.1"/>
    <property type="molecule type" value="Genomic_DNA"/>
</dbReference>
<name>A0A7J4IY22_9ARCH</name>
<keyword evidence="2" id="KW-1133">Transmembrane helix</keyword>
<feature type="coiled-coil region" evidence="1">
    <location>
        <begin position="128"/>
        <end position="155"/>
    </location>
</feature>
<sequence>MNRLFPLALLLFMASAAATSIDAPEKVPANVSWSFSVYLNPTDSFSSVDVLVQGDKVLTVYSNGSVVVDPFNGKFVVKAFTFDADSNSTSGLVLYVSYLGLPQGTYAVEADGVSDTVQVFSALDESVKQDLESQLSQAVSDREAFEQRIKNLETDNTAFWQSIQENTAAIDSLSGVQEEVSSLRSDLDDSASKVGSLTERISGVEGEVVAIIQENNERFQQQQLAEANNPVIGLASLGGGFAIPLGLILLGVVLVLAVNYARKSFSSASVYKKDLPSQETLKEVVEESPDVGGKWAFAPPKKEEPVKKLKLF</sequence>